<dbReference type="Pfam" id="PF13649">
    <property type="entry name" value="Methyltransf_25"/>
    <property type="match status" value="1"/>
</dbReference>
<dbReference type="PANTHER" id="PTHR43591:SF24">
    <property type="entry name" value="2-METHOXY-6-POLYPRENYL-1,4-BENZOQUINOL METHYLASE, MITOCHONDRIAL"/>
    <property type="match status" value="1"/>
</dbReference>
<keyword evidence="2" id="KW-0489">Methyltransferase</keyword>
<dbReference type="GO" id="GO:0008168">
    <property type="term" value="F:methyltransferase activity"/>
    <property type="evidence" value="ECO:0007669"/>
    <property type="project" value="UniProtKB-KW"/>
</dbReference>
<accession>A0ABY7H384</accession>
<reference evidence="2" key="1">
    <citation type="submission" date="2022-11" db="EMBL/GenBank/DDBJ databases">
        <title>Minimal conservation of predation-associated metabolite biosynthetic gene clusters underscores biosynthetic potential of Myxococcota including descriptions for ten novel species: Archangium lansinium sp. nov., Myxococcus landrumus sp. nov., Nannocystis bai.</title>
        <authorList>
            <person name="Ahearne A."/>
            <person name="Stevens C."/>
            <person name="Dowd S."/>
        </authorList>
    </citation>
    <scope>NUCLEOTIDE SEQUENCE</scope>
    <source>
        <strain evidence="2">Fl3</strain>
    </source>
</reference>
<sequence length="269" mass="28906">MTQHSPLADPASWNLVDEWYAERGVHFVIPYARDAIALAAPTADARVLDVACGPGTLALQVAPAVAHVAALDFAAAMIDRLRERATRAGLEVDARVGDGQDLPWPDASFDAAFSMFGLIFFPDLGRGLRELHRVLRPGGRAVIGSWMPFDASNPLTALFAAMRAVMPESLPAGGGPPLGQPDELAAALSAAGFVDVRVLPVTHEFRFADVDALWTFQVRGNAPIALLHQRLPPERWQAFEREALARLREAFGAGEVVYAQTALLGLGVR</sequence>
<evidence type="ECO:0000259" key="1">
    <source>
        <dbReference type="Pfam" id="PF13649"/>
    </source>
</evidence>
<dbReference type="GO" id="GO:0032259">
    <property type="term" value="P:methylation"/>
    <property type="evidence" value="ECO:0007669"/>
    <property type="project" value="UniProtKB-KW"/>
</dbReference>
<dbReference type="Gene3D" id="3.40.50.150">
    <property type="entry name" value="Vaccinia Virus protein VP39"/>
    <property type="match status" value="1"/>
</dbReference>
<gene>
    <name evidence="2" type="ORF">O0S08_46815</name>
</gene>
<protein>
    <submittedName>
        <fullName evidence="2">Methyltransferase domain-containing protein</fullName>
    </submittedName>
</protein>
<keyword evidence="2" id="KW-0808">Transferase</keyword>
<dbReference type="PANTHER" id="PTHR43591">
    <property type="entry name" value="METHYLTRANSFERASE"/>
    <property type="match status" value="1"/>
</dbReference>
<feature type="domain" description="Methyltransferase" evidence="1">
    <location>
        <begin position="47"/>
        <end position="139"/>
    </location>
</feature>
<dbReference type="EMBL" id="CP114040">
    <property type="protein sequence ID" value="WAS93702.1"/>
    <property type="molecule type" value="Genomic_DNA"/>
</dbReference>
<proteinExistence type="predicted"/>
<dbReference type="InterPro" id="IPR029063">
    <property type="entry name" value="SAM-dependent_MTases_sf"/>
</dbReference>
<dbReference type="CDD" id="cd02440">
    <property type="entry name" value="AdoMet_MTases"/>
    <property type="match status" value="1"/>
</dbReference>
<dbReference type="RefSeq" id="WP_269036047.1">
    <property type="nucleotide sequence ID" value="NZ_CP114040.1"/>
</dbReference>
<keyword evidence="3" id="KW-1185">Reference proteome</keyword>
<organism evidence="2 3">
    <name type="scientific">Nannocystis punicea</name>
    <dbReference type="NCBI Taxonomy" id="2995304"/>
    <lineage>
        <taxon>Bacteria</taxon>
        <taxon>Pseudomonadati</taxon>
        <taxon>Myxococcota</taxon>
        <taxon>Polyangia</taxon>
        <taxon>Nannocystales</taxon>
        <taxon>Nannocystaceae</taxon>
        <taxon>Nannocystis</taxon>
    </lineage>
</organism>
<name>A0ABY7H384_9BACT</name>
<dbReference type="InterPro" id="IPR041698">
    <property type="entry name" value="Methyltransf_25"/>
</dbReference>
<dbReference type="Proteomes" id="UP001164459">
    <property type="component" value="Chromosome"/>
</dbReference>
<evidence type="ECO:0000313" key="2">
    <source>
        <dbReference type="EMBL" id="WAS93702.1"/>
    </source>
</evidence>
<dbReference type="SUPFAM" id="SSF53335">
    <property type="entry name" value="S-adenosyl-L-methionine-dependent methyltransferases"/>
    <property type="match status" value="1"/>
</dbReference>
<evidence type="ECO:0000313" key="3">
    <source>
        <dbReference type="Proteomes" id="UP001164459"/>
    </source>
</evidence>